<keyword evidence="3" id="KW-1185">Reference proteome</keyword>
<name>A0ABW4QJ02_9BACL</name>
<accession>A0ABW4QJ02</accession>
<comment type="caution">
    <text evidence="2">The sequence shown here is derived from an EMBL/GenBank/DDBJ whole genome shotgun (WGS) entry which is preliminary data.</text>
</comment>
<keyword evidence="1" id="KW-0812">Transmembrane</keyword>
<keyword evidence="1" id="KW-0472">Membrane</keyword>
<dbReference type="RefSeq" id="WP_204893203.1">
    <property type="nucleotide sequence ID" value="NZ_JBHUFW010000008.1"/>
</dbReference>
<feature type="transmembrane region" description="Helical" evidence="1">
    <location>
        <begin position="242"/>
        <end position="260"/>
    </location>
</feature>
<gene>
    <name evidence="2" type="ORF">ACFSDB_11355</name>
</gene>
<feature type="transmembrane region" description="Helical" evidence="1">
    <location>
        <begin position="138"/>
        <end position="162"/>
    </location>
</feature>
<evidence type="ECO:0000313" key="2">
    <source>
        <dbReference type="EMBL" id="MFD1863514.1"/>
    </source>
</evidence>
<proteinExistence type="predicted"/>
<feature type="transmembrane region" description="Helical" evidence="1">
    <location>
        <begin position="73"/>
        <end position="92"/>
    </location>
</feature>
<dbReference type="EMBL" id="JBHUFW010000008">
    <property type="protein sequence ID" value="MFD1863514.1"/>
    <property type="molecule type" value="Genomic_DNA"/>
</dbReference>
<feature type="transmembrane region" description="Helical" evidence="1">
    <location>
        <begin position="178"/>
        <end position="200"/>
    </location>
</feature>
<feature type="transmembrane region" description="Helical" evidence="1">
    <location>
        <begin position="98"/>
        <end position="118"/>
    </location>
</feature>
<evidence type="ECO:0000256" key="1">
    <source>
        <dbReference type="SAM" id="Phobius"/>
    </source>
</evidence>
<reference evidence="3" key="1">
    <citation type="journal article" date="2019" name="Int. J. Syst. Evol. Microbiol.">
        <title>The Global Catalogue of Microorganisms (GCM) 10K type strain sequencing project: providing services to taxonomists for standard genome sequencing and annotation.</title>
        <authorList>
            <consortium name="The Broad Institute Genomics Platform"/>
            <consortium name="The Broad Institute Genome Sequencing Center for Infectious Disease"/>
            <person name="Wu L."/>
            <person name="Ma J."/>
        </authorList>
    </citation>
    <scope>NUCLEOTIDE SEQUENCE [LARGE SCALE GENOMIC DNA]</scope>
    <source>
        <strain evidence="3">CGMCC 1.15475</strain>
    </source>
</reference>
<feature type="transmembrane region" description="Helical" evidence="1">
    <location>
        <begin position="47"/>
        <end position="66"/>
    </location>
</feature>
<protein>
    <submittedName>
        <fullName evidence="2">Uncharacterized protein</fullName>
    </submittedName>
</protein>
<feature type="transmembrane region" description="Helical" evidence="1">
    <location>
        <begin position="7"/>
        <end position="27"/>
    </location>
</feature>
<sequence length="275" mass="30226">MIARKTMASATFLIAFMAVITSWGGLFLDGLYRDNALVVAAWQGNDIVTLFIVVPLLLASLAFSLRGSKRARLFWMGSLWYMAYNYMFYLFGAAFNEFFLLYAALLVLSIYALIFALIQTDALEFSRSFDEKLPYKPVSAFMLFFAILLGGMWIGLSLLFVFTDEMHESISQTGHPTAVVFGVDLSLLIPSLVISGILLWRKKVWGPILSAVVLIKATAYGLALINMTVISYRDTGAVDPFLSLWIALTIGCAVSLIFLVRNIGSGSKKAGSGTA</sequence>
<feature type="transmembrane region" description="Helical" evidence="1">
    <location>
        <begin position="207"/>
        <end position="230"/>
    </location>
</feature>
<evidence type="ECO:0000313" key="3">
    <source>
        <dbReference type="Proteomes" id="UP001597273"/>
    </source>
</evidence>
<dbReference type="Proteomes" id="UP001597273">
    <property type="component" value="Unassembled WGS sequence"/>
</dbReference>
<organism evidence="2 3">
    <name type="scientific">Planococcus chinensis</name>
    <dbReference type="NCBI Taxonomy" id="272917"/>
    <lineage>
        <taxon>Bacteria</taxon>
        <taxon>Bacillati</taxon>
        <taxon>Bacillota</taxon>
        <taxon>Bacilli</taxon>
        <taxon>Bacillales</taxon>
        <taxon>Caryophanaceae</taxon>
        <taxon>Planococcus</taxon>
    </lineage>
</organism>
<keyword evidence="1" id="KW-1133">Transmembrane helix</keyword>